<dbReference type="EMBL" id="JAJAGQ010000005">
    <property type="protein sequence ID" value="KAJ8563713.1"/>
    <property type="molecule type" value="Genomic_DNA"/>
</dbReference>
<organism evidence="2 3">
    <name type="scientific">Anisodus acutangulus</name>
    <dbReference type="NCBI Taxonomy" id="402998"/>
    <lineage>
        <taxon>Eukaryota</taxon>
        <taxon>Viridiplantae</taxon>
        <taxon>Streptophyta</taxon>
        <taxon>Embryophyta</taxon>
        <taxon>Tracheophyta</taxon>
        <taxon>Spermatophyta</taxon>
        <taxon>Magnoliopsida</taxon>
        <taxon>eudicotyledons</taxon>
        <taxon>Gunneridae</taxon>
        <taxon>Pentapetalae</taxon>
        <taxon>asterids</taxon>
        <taxon>lamiids</taxon>
        <taxon>Solanales</taxon>
        <taxon>Solanaceae</taxon>
        <taxon>Solanoideae</taxon>
        <taxon>Hyoscyameae</taxon>
        <taxon>Anisodus</taxon>
    </lineage>
</organism>
<dbReference type="AlphaFoldDB" id="A0A9Q1MMQ5"/>
<reference evidence="3" key="1">
    <citation type="journal article" date="2023" name="Proc. Natl. Acad. Sci. U.S.A.">
        <title>Genomic and structural basis for evolution of tropane alkaloid biosynthesis.</title>
        <authorList>
            <person name="Wanga Y.-J."/>
            <person name="Taina T."/>
            <person name="Yua J.-Y."/>
            <person name="Lia J."/>
            <person name="Xua B."/>
            <person name="Chenc J."/>
            <person name="D'Auriad J.C."/>
            <person name="Huanga J.-P."/>
            <person name="Huanga S.-X."/>
        </authorList>
    </citation>
    <scope>NUCLEOTIDE SEQUENCE [LARGE SCALE GENOMIC DNA]</scope>
    <source>
        <strain evidence="3">cv. KIB-2019</strain>
    </source>
</reference>
<keyword evidence="3" id="KW-1185">Reference proteome</keyword>
<protein>
    <submittedName>
        <fullName evidence="2">Uncharacterized protein</fullName>
    </submittedName>
</protein>
<evidence type="ECO:0000256" key="1">
    <source>
        <dbReference type="SAM" id="MobiDB-lite"/>
    </source>
</evidence>
<evidence type="ECO:0000313" key="3">
    <source>
        <dbReference type="Proteomes" id="UP001152561"/>
    </source>
</evidence>
<gene>
    <name evidence="2" type="ORF">K7X08_032165</name>
</gene>
<evidence type="ECO:0000313" key="2">
    <source>
        <dbReference type="EMBL" id="KAJ8563713.1"/>
    </source>
</evidence>
<dbReference type="Proteomes" id="UP001152561">
    <property type="component" value="Unassembled WGS sequence"/>
</dbReference>
<name>A0A9Q1MMQ5_9SOLA</name>
<feature type="region of interest" description="Disordered" evidence="1">
    <location>
        <begin position="23"/>
        <end position="45"/>
    </location>
</feature>
<sequence>MFTAINEVTRSLTRVTTNENIAGNSKKESGIPGVRQNAPVSNSSTPGVLGLSAGQPVTSSARAQLVFGSAQAVYAENTDQMQSSGGVGEAQRLTPYTQEQLAQMVANGEKIHRLFGEVQEPAQGKQQYNALFKGNKMAAKGMSLKYIAPIIKEGEKIAAV</sequence>
<proteinExistence type="predicted"/>
<comment type="caution">
    <text evidence="2">The sequence shown here is derived from an EMBL/GenBank/DDBJ whole genome shotgun (WGS) entry which is preliminary data.</text>
</comment>
<accession>A0A9Q1MMQ5</accession>